<dbReference type="GO" id="GO:0006508">
    <property type="term" value="P:proteolysis"/>
    <property type="evidence" value="ECO:0007669"/>
    <property type="project" value="UniProtKB-KW"/>
</dbReference>
<evidence type="ECO:0000256" key="5">
    <source>
        <dbReference type="ARBA" id="ARBA00044503"/>
    </source>
</evidence>
<evidence type="ECO:0000256" key="1">
    <source>
        <dbReference type="ARBA" id="ARBA00022517"/>
    </source>
</evidence>
<dbReference type="PANTHER" id="PTHR39178:SF1">
    <property type="entry name" value="RIBOSOMAL-PROCESSING CYSTEINE PROTEASE PRP"/>
    <property type="match status" value="1"/>
</dbReference>
<dbReference type="Pfam" id="PF04327">
    <property type="entry name" value="Peptidase_Prp"/>
    <property type="match status" value="1"/>
</dbReference>
<reference evidence="7 8" key="1">
    <citation type="submission" date="2020-07" db="EMBL/GenBank/DDBJ databases">
        <title>Alkalicella. sp. LB2 genome.</title>
        <authorList>
            <person name="Postec A."/>
            <person name="Quemeneur M."/>
        </authorList>
    </citation>
    <scope>NUCLEOTIDE SEQUENCE [LARGE SCALE GENOMIC DNA]</scope>
    <source>
        <strain evidence="7 8">LB2</strain>
    </source>
</reference>
<comment type="similarity">
    <text evidence="5">Belongs to the Prp family.</text>
</comment>
<organism evidence="7 8">
    <name type="scientific">Alkalicella caledoniensis</name>
    <dbReference type="NCBI Taxonomy" id="2731377"/>
    <lineage>
        <taxon>Bacteria</taxon>
        <taxon>Bacillati</taxon>
        <taxon>Bacillota</taxon>
        <taxon>Clostridia</taxon>
        <taxon>Eubacteriales</taxon>
        <taxon>Proteinivoracaceae</taxon>
        <taxon>Alkalicella</taxon>
    </lineage>
</organism>
<evidence type="ECO:0000256" key="3">
    <source>
        <dbReference type="ARBA" id="ARBA00022801"/>
    </source>
</evidence>
<accession>A0A7G9W4I4</accession>
<gene>
    <name evidence="7" type="ORF">HYG86_01835</name>
</gene>
<proteinExistence type="inferred from homology"/>
<evidence type="ECO:0000313" key="8">
    <source>
        <dbReference type="Proteomes" id="UP000516160"/>
    </source>
</evidence>
<dbReference type="Gene3D" id="3.30.70.1490">
    <property type="entry name" value="Cysteine protease Prp"/>
    <property type="match status" value="1"/>
</dbReference>
<dbReference type="InterPro" id="IPR007422">
    <property type="entry name" value="Peptidase_Prp"/>
</dbReference>
<protein>
    <recommendedName>
        <fullName evidence="6">Ribosomal processing cysteine protease Prp</fullName>
    </recommendedName>
</protein>
<keyword evidence="1" id="KW-0690">Ribosome biogenesis</keyword>
<sequence>MVKIKIFKKKDNYIGYQLKGHSKFASSGEDIVCAGISSLAQTTLIAIERLVVSDVEHNVDSGYLTVDYPMNLNDEQKAKVNLLTEAMYLGLKEIENQYGKHIEVSVISV</sequence>
<keyword evidence="3" id="KW-0378">Hydrolase</keyword>
<dbReference type="InterPro" id="IPR036764">
    <property type="entry name" value="Peptidase_Prp_sf"/>
</dbReference>
<evidence type="ECO:0000256" key="4">
    <source>
        <dbReference type="ARBA" id="ARBA00022807"/>
    </source>
</evidence>
<dbReference type="RefSeq" id="WP_213167265.1">
    <property type="nucleotide sequence ID" value="NZ_CP058559.1"/>
</dbReference>
<evidence type="ECO:0000256" key="6">
    <source>
        <dbReference type="ARBA" id="ARBA00044538"/>
    </source>
</evidence>
<dbReference type="EMBL" id="CP058559">
    <property type="protein sequence ID" value="QNO13596.1"/>
    <property type="molecule type" value="Genomic_DNA"/>
</dbReference>
<keyword evidence="2 7" id="KW-0645">Protease</keyword>
<keyword evidence="4" id="KW-0788">Thiol protease</keyword>
<evidence type="ECO:0000256" key="2">
    <source>
        <dbReference type="ARBA" id="ARBA00022670"/>
    </source>
</evidence>
<evidence type="ECO:0000313" key="7">
    <source>
        <dbReference type="EMBL" id="QNO13596.1"/>
    </source>
</evidence>
<dbReference type="GO" id="GO:0042254">
    <property type="term" value="P:ribosome biogenesis"/>
    <property type="evidence" value="ECO:0007669"/>
    <property type="project" value="UniProtKB-KW"/>
</dbReference>
<dbReference type="KEGG" id="acae:HYG86_01835"/>
<dbReference type="GO" id="GO:0008234">
    <property type="term" value="F:cysteine-type peptidase activity"/>
    <property type="evidence" value="ECO:0007669"/>
    <property type="project" value="UniProtKB-KW"/>
</dbReference>
<dbReference type="CDD" id="cd16332">
    <property type="entry name" value="Prp-like"/>
    <property type="match status" value="1"/>
</dbReference>
<name>A0A7G9W4I4_ALKCA</name>
<dbReference type="AlphaFoldDB" id="A0A7G9W4I4"/>
<dbReference type="Proteomes" id="UP000516160">
    <property type="component" value="Chromosome"/>
</dbReference>
<dbReference type="PANTHER" id="PTHR39178">
    <property type="entry name" value="HYPOTHETICAL RIBOSOME-ASSOCIATED PROTEIN"/>
    <property type="match status" value="1"/>
</dbReference>
<keyword evidence="8" id="KW-1185">Reference proteome</keyword>
<dbReference type="SUPFAM" id="SSF118010">
    <property type="entry name" value="TM1457-like"/>
    <property type="match status" value="1"/>
</dbReference>